<sequence>MIPKMKLKSVISCVLAAATLVGCTTTAEFINDNQPSAALAAQNRGRFELSCSEVSTTLLNSKTIDLYTRQIPEYQFGVSGCDKKEIYTVTCNPDSGCMAYHNKDQVLDEVDDSGVPAISYVNESIN</sequence>
<reference evidence="2 3" key="1">
    <citation type="submission" date="2019-07" db="EMBL/GenBank/DDBJ databases">
        <title>Whole genome shotgun sequence of Vibrio superstes NBRC 103154.</title>
        <authorList>
            <person name="Hosoyama A."/>
            <person name="Uohara A."/>
            <person name="Ohji S."/>
            <person name="Ichikawa N."/>
        </authorList>
    </citation>
    <scope>NUCLEOTIDE SEQUENCE [LARGE SCALE GENOMIC DNA]</scope>
    <source>
        <strain evidence="2 3">NBRC 103154</strain>
    </source>
</reference>
<evidence type="ECO:0000256" key="1">
    <source>
        <dbReference type="SAM" id="SignalP"/>
    </source>
</evidence>
<dbReference type="Proteomes" id="UP000321113">
    <property type="component" value="Unassembled WGS sequence"/>
</dbReference>
<feature type="signal peptide" evidence="1">
    <location>
        <begin position="1"/>
        <end position="27"/>
    </location>
</feature>
<protein>
    <recommendedName>
        <fullName evidence="4">Lipoprotein</fullName>
    </recommendedName>
</protein>
<organism evidence="2 3">
    <name type="scientific">Vibrio superstes NBRC 103154</name>
    <dbReference type="NCBI Taxonomy" id="1219062"/>
    <lineage>
        <taxon>Bacteria</taxon>
        <taxon>Pseudomonadati</taxon>
        <taxon>Pseudomonadota</taxon>
        <taxon>Gammaproteobacteria</taxon>
        <taxon>Vibrionales</taxon>
        <taxon>Vibrionaceae</taxon>
        <taxon>Vibrio</taxon>
    </lineage>
</organism>
<name>A0A511QV19_9VIBR</name>
<keyword evidence="1" id="KW-0732">Signal</keyword>
<evidence type="ECO:0008006" key="4">
    <source>
        <dbReference type="Google" id="ProtNLM"/>
    </source>
</evidence>
<gene>
    <name evidence="2" type="ORF">VSU01S_34560</name>
</gene>
<dbReference type="PROSITE" id="PS51257">
    <property type="entry name" value="PROKAR_LIPOPROTEIN"/>
    <property type="match status" value="1"/>
</dbReference>
<proteinExistence type="predicted"/>
<evidence type="ECO:0000313" key="2">
    <source>
        <dbReference type="EMBL" id="GEM81211.1"/>
    </source>
</evidence>
<dbReference type="EMBL" id="BJXK01000019">
    <property type="protein sequence ID" value="GEM81211.1"/>
    <property type="molecule type" value="Genomic_DNA"/>
</dbReference>
<accession>A0A511QV19</accession>
<comment type="caution">
    <text evidence="2">The sequence shown here is derived from an EMBL/GenBank/DDBJ whole genome shotgun (WGS) entry which is preliminary data.</text>
</comment>
<evidence type="ECO:0000313" key="3">
    <source>
        <dbReference type="Proteomes" id="UP000321113"/>
    </source>
</evidence>
<dbReference type="AlphaFoldDB" id="A0A511QV19"/>
<feature type="chain" id="PRO_5021889709" description="Lipoprotein" evidence="1">
    <location>
        <begin position="28"/>
        <end position="126"/>
    </location>
</feature>
<keyword evidence="3" id="KW-1185">Reference proteome</keyword>